<dbReference type="eggNOG" id="arCOG02035">
    <property type="taxonomic scope" value="Archaea"/>
</dbReference>
<dbReference type="InterPro" id="IPR040506">
    <property type="entry name" value="RACo_linker"/>
</dbReference>
<sequence>MADTVTITFEPDGKTVEGPPQSILELSRGAGITLRSECGGSGICGKCRVQITKSYGTIAPPTQKEAKQLTAAELAGGLRLACQARVLSGKATVYVLPESRTAAREISGTALEGNVALAPAVQKVRCHLFPPTLEDTRPDLERLVSALPFVPSGIPLPVLSVLPDTLRSAGWDVTAVIWNDRLLTVEAGDTTTEQYGVAIDIGSSKIICHLVDLATGKTLAAEHAENPQIMYGEDVVSRITFAAKDNGNLYRLRYLVVETVNTLIAKMCGATEISKDRIYEIVFDGNTVMHHLFLGITPKYIGVSPFLPGHSAPVSYPAKELGLAINPEGRVTSLPLIAGYVGSDAVADLMLTKIYERQECSLVIDIGTNSELMLGNSDKIVVCSAPSGPSFEGAQISSGMKAVGGAIESVKIEDGKVSYTTIGNGKPKGICGSGIIDLVASLFSAGIITKNGKFANLANPRIVTDGVPKFIVAPKEETESGREITVTEKDINEFLLAKGSLRAGWTILAEKYGIDPKNLDRVYLAGSFGTHINIGNAMALELLPQVPPDRVVFAGETAVGGSQLALLSVHEREAIRSVLTKVQYVELSVEKSFNREYLRSIPISPEAAQRRS</sequence>
<dbReference type="OrthoDB" id="31557at2157"/>
<organism evidence="2 3">
    <name type="scientific">Methanoregula boonei (strain DSM 21154 / JCM 14090 / 6A8)</name>
    <dbReference type="NCBI Taxonomy" id="456442"/>
    <lineage>
        <taxon>Archaea</taxon>
        <taxon>Methanobacteriati</taxon>
        <taxon>Methanobacteriota</taxon>
        <taxon>Stenosarchaea group</taxon>
        <taxon>Methanomicrobia</taxon>
        <taxon>Methanomicrobiales</taxon>
        <taxon>Methanoregulaceae</taxon>
        <taxon>Methanoregula</taxon>
    </lineage>
</organism>
<dbReference type="CDD" id="cd00207">
    <property type="entry name" value="fer2"/>
    <property type="match status" value="1"/>
</dbReference>
<dbReference type="InterPro" id="IPR001041">
    <property type="entry name" value="2Fe-2S_ferredoxin-type"/>
</dbReference>
<dbReference type="RefSeq" id="WP_012106587.1">
    <property type="nucleotide sequence ID" value="NC_009712.1"/>
</dbReference>
<dbReference type="InterPro" id="IPR052911">
    <property type="entry name" value="Corrinoid_activation_enz"/>
</dbReference>
<dbReference type="PANTHER" id="PTHR42895:SF2">
    <property type="entry name" value="IRON-SULFUR CLUSTER PROTEIN"/>
    <property type="match status" value="1"/>
</dbReference>
<evidence type="ECO:0000313" key="2">
    <source>
        <dbReference type="EMBL" id="ABS55560.1"/>
    </source>
</evidence>
<dbReference type="Pfam" id="PF17651">
    <property type="entry name" value="Raco_middle"/>
    <property type="match status" value="1"/>
</dbReference>
<dbReference type="HOGENOM" id="CLU_019091_0_0_2"/>
<evidence type="ECO:0000313" key="3">
    <source>
        <dbReference type="Proteomes" id="UP000002408"/>
    </source>
</evidence>
<dbReference type="Pfam" id="PF00111">
    <property type="entry name" value="Fer2"/>
    <property type="match status" value="1"/>
</dbReference>
<dbReference type="STRING" id="456442.Mboo_1042"/>
<accession>A7I749</accession>
<dbReference type="Proteomes" id="UP000002408">
    <property type="component" value="Chromosome"/>
</dbReference>
<dbReference type="SUPFAM" id="SSF54292">
    <property type="entry name" value="2Fe-2S ferredoxin-like"/>
    <property type="match status" value="1"/>
</dbReference>
<name>A7I749_METB6</name>
<dbReference type="Pfam" id="PF17650">
    <property type="entry name" value="RACo_linker"/>
    <property type="match status" value="1"/>
</dbReference>
<feature type="domain" description="2Fe-2S ferredoxin-type" evidence="1">
    <location>
        <begin position="3"/>
        <end position="99"/>
    </location>
</feature>
<dbReference type="GeneID" id="5410176"/>
<dbReference type="KEGG" id="mbn:Mboo_1042"/>
<dbReference type="GO" id="GO:0051536">
    <property type="term" value="F:iron-sulfur cluster binding"/>
    <property type="evidence" value="ECO:0007669"/>
    <property type="project" value="InterPro"/>
</dbReference>
<dbReference type="PANTHER" id="PTHR42895">
    <property type="entry name" value="IRON-SULFUR CLUSTER-BINDING PROTEIN-RELATED"/>
    <property type="match status" value="1"/>
</dbReference>
<dbReference type="InterPro" id="IPR027980">
    <property type="entry name" value="RACo_C"/>
</dbReference>
<dbReference type="Gene3D" id="3.10.20.880">
    <property type="match status" value="1"/>
</dbReference>
<dbReference type="AlphaFoldDB" id="A7I749"/>
<protein>
    <submittedName>
        <fullName evidence="2">Ferredoxin</fullName>
    </submittedName>
</protein>
<dbReference type="InterPro" id="IPR041414">
    <property type="entry name" value="Raco-like_middle"/>
</dbReference>
<dbReference type="EMBL" id="CP000780">
    <property type="protein sequence ID" value="ABS55560.1"/>
    <property type="molecule type" value="Genomic_DNA"/>
</dbReference>
<dbReference type="InterPro" id="IPR012675">
    <property type="entry name" value="Beta-grasp_dom_sf"/>
</dbReference>
<dbReference type="Gene3D" id="3.10.20.30">
    <property type="match status" value="1"/>
</dbReference>
<keyword evidence="3" id="KW-1185">Reference proteome</keyword>
<dbReference type="PROSITE" id="PS51085">
    <property type="entry name" value="2FE2S_FER_2"/>
    <property type="match status" value="1"/>
</dbReference>
<gene>
    <name evidence="2" type="ordered locus">Mboo_1042</name>
</gene>
<dbReference type="Gene3D" id="3.30.420.480">
    <property type="entry name" value="Domain of unknown function (DUF4445)"/>
    <property type="match status" value="1"/>
</dbReference>
<proteinExistence type="predicted"/>
<dbReference type="Pfam" id="PF14574">
    <property type="entry name" value="RACo_C_ter"/>
    <property type="match status" value="1"/>
</dbReference>
<dbReference type="InterPro" id="IPR042259">
    <property type="entry name" value="Raco-like_middle_sf"/>
</dbReference>
<dbReference type="InterPro" id="IPR036010">
    <property type="entry name" value="2Fe-2S_ferredoxin-like_sf"/>
</dbReference>
<evidence type="ECO:0000259" key="1">
    <source>
        <dbReference type="PROSITE" id="PS51085"/>
    </source>
</evidence>
<reference evidence="3" key="1">
    <citation type="journal article" date="2015" name="Microbiology">
        <title>Genome of Methanoregula boonei 6A8 reveals adaptations to oligotrophic peatland environments.</title>
        <authorList>
            <person name="Braeuer S."/>
            <person name="Cadillo-Quiroz H."/>
            <person name="Kyrpides N."/>
            <person name="Woyke T."/>
            <person name="Goodwin L."/>
            <person name="Detter C."/>
            <person name="Podell S."/>
            <person name="Yavitt J.B."/>
            <person name="Zinder S.H."/>
        </authorList>
    </citation>
    <scope>NUCLEOTIDE SEQUENCE [LARGE SCALE GENOMIC DNA]</scope>
    <source>
        <strain evidence="3">DSM 21154 / JCM 14090 / 6A8</strain>
    </source>
</reference>